<feature type="domain" description="HTH tetR-type" evidence="3">
    <location>
        <begin position="8"/>
        <end position="68"/>
    </location>
</feature>
<dbReference type="RefSeq" id="WP_006778914.1">
    <property type="nucleotide sequence ID" value="NZ_CP040506.1"/>
</dbReference>
<dbReference type="Proteomes" id="UP000005384">
    <property type="component" value="Unassembled WGS sequence"/>
</dbReference>
<comment type="caution">
    <text evidence="4">The sequence shown here is derived from an EMBL/GenBank/DDBJ whole genome shotgun (WGS) entry which is preliminary data.</text>
</comment>
<dbReference type="PANTHER" id="PTHR30328">
    <property type="entry name" value="TRANSCRIPTIONAL REPRESSOR"/>
    <property type="match status" value="1"/>
</dbReference>
<sequence>MKREDKNLQSRQKIMDAALKEFGGRSYGEASLNTICKEGEISKGIIYHYFKDKDALFLACVQECFDALTMYLKEHIRTADEDCTEGILKQYFDTRMAFFLEHPEYRKLFYGAVITPPPHLAGEIRGMRKTFEELNVSILTGMLSKVPLREGMSIEEVIHIFEMFQELVNTRCYAETDGGTDFGEYEKMCGQVLEILLYGVIERR</sequence>
<dbReference type="SUPFAM" id="SSF46689">
    <property type="entry name" value="Homeodomain-like"/>
    <property type="match status" value="1"/>
</dbReference>
<dbReference type="PROSITE" id="PS01081">
    <property type="entry name" value="HTH_TETR_1"/>
    <property type="match status" value="1"/>
</dbReference>
<evidence type="ECO:0000256" key="2">
    <source>
        <dbReference type="PROSITE-ProRule" id="PRU00335"/>
    </source>
</evidence>
<dbReference type="SUPFAM" id="SSF48498">
    <property type="entry name" value="Tetracyclin repressor-like, C-terminal domain"/>
    <property type="match status" value="1"/>
</dbReference>
<protein>
    <recommendedName>
        <fullName evidence="3">HTH tetR-type domain-containing protein</fullName>
    </recommendedName>
</protein>
<evidence type="ECO:0000259" key="3">
    <source>
        <dbReference type="PROSITE" id="PS50977"/>
    </source>
</evidence>
<gene>
    <name evidence="4" type="ORF">HMPREF9473_00928</name>
</gene>
<evidence type="ECO:0000313" key="4">
    <source>
        <dbReference type="EMBL" id="EHI61114.1"/>
    </source>
</evidence>
<dbReference type="EMBL" id="ADLN01000008">
    <property type="protein sequence ID" value="EHI61114.1"/>
    <property type="molecule type" value="Genomic_DNA"/>
</dbReference>
<keyword evidence="1 2" id="KW-0238">DNA-binding</keyword>
<dbReference type="InterPro" id="IPR001647">
    <property type="entry name" value="HTH_TetR"/>
</dbReference>
<dbReference type="PATRIC" id="fig|742737.3.peg.927"/>
<keyword evidence="5" id="KW-1185">Reference proteome</keyword>
<dbReference type="InterPro" id="IPR023772">
    <property type="entry name" value="DNA-bd_HTH_TetR-type_CS"/>
</dbReference>
<feature type="DNA-binding region" description="H-T-H motif" evidence="2">
    <location>
        <begin position="31"/>
        <end position="50"/>
    </location>
</feature>
<organism evidence="4 5">
    <name type="scientific">Hungatella hathewayi WAL-18680</name>
    <dbReference type="NCBI Taxonomy" id="742737"/>
    <lineage>
        <taxon>Bacteria</taxon>
        <taxon>Bacillati</taxon>
        <taxon>Bacillota</taxon>
        <taxon>Clostridia</taxon>
        <taxon>Lachnospirales</taxon>
        <taxon>Lachnospiraceae</taxon>
        <taxon>Hungatella</taxon>
    </lineage>
</organism>
<dbReference type="InterPro" id="IPR050109">
    <property type="entry name" value="HTH-type_TetR-like_transc_reg"/>
</dbReference>
<dbReference type="Pfam" id="PF00440">
    <property type="entry name" value="TetR_N"/>
    <property type="match status" value="1"/>
</dbReference>
<dbReference type="InterPro" id="IPR036271">
    <property type="entry name" value="Tet_transcr_reg_TetR-rel_C_sf"/>
</dbReference>
<evidence type="ECO:0000256" key="1">
    <source>
        <dbReference type="ARBA" id="ARBA00023125"/>
    </source>
</evidence>
<dbReference type="PRINTS" id="PR00455">
    <property type="entry name" value="HTHTETR"/>
</dbReference>
<evidence type="ECO:0000313" key="5">
    <source>
        <dbReference type="Proteomes" id="UP000005384"/>
    </source>
</evidence>
<dbReference type="GO" id="GO:0006355">
    <property type="term" value="P:regulation of DNA-templated transcription"/>
    <property type="evidence" value="ECO:0007669"/>
    <property type="project" value="UniProtKB-ARBA"/>
</dbReference>
<accession>G5IBQ1</accession>
<dbReference type="GO" id="GO:0003677">
    <property type="term" value="F:DNA binding"/>
    <property type="evidence" value="ECO:0007669"/>
    <property type="project" value="UniProtKB-UniRule"/>
</dbReference>
<name>G5IBQ1_9FIRM</name>
<dbReference type="AlphaFoldDB" id="G5IBQ1"/>
<dbReference type="InterPro" id="IPR009057">
    <property type="entry name" value="Homeodomain-like_sf"/>
</dbReference>
<dbReference type="Gene3D" id="1.10.357.10">
    <property type="entry name" value="Tetracycline Repressor, domain 2"/>
    <property type="match status" value="1"/>
</dbReference>
<dbReference type="PANTHER" id="PTHR30328:SF54">
    <property type="entry name" value="HTH-TYPE TRANSCRIPTIONAL REPRESSOR SCO4008"/>
    <property type="match status" value="1"/>
</dbReference>
<dbReference type="PROSITE" id="PS50977">
    <property type="entry name" value="HTH_TETR_2"/>
    <property type="match status" value="1"/>
</dbReference>
<reference evidence="4 5" key="1">
    <citation type="submission" date="2011-08" db="EMBL/GenBank/DDBJ databases">
        <title>The Genome Sequence of Clostridium hathewayi WAL-18680.</title>
        <authorList>
            <consortium name="The Broad Institute Genome Sequencing Platform"/>
            <person name="Earl A."/>
            <person name="Ward D."/>
            <person name="Feldgarden M."/>
            <person name="Gevers D."/>
            <person name="Finegold S.M."/>
            <person name="Summanen P.H."/>
            <person name="Molitoris D.R."/>
            <person name="Song M."/>
            <person name="Daigneault M."/>
            <person name="Allen-Vercoe E."/>
            <person name="Young S.K."/>
            <person name="Zeng Q."/>
            <person name="Gargeya S."/>
            <person name="Fitzgerald M."/>
            <person name="Haas B."/>
            <person name="Abouelleil A."/>
            <person name="Alvarado L."/>
            <person name="Arachchi H.M."/>
            <person name="Berlin A."/>
            <person name="Brown A."/>
            <person name="Chapman S.B."/>
            <person name="Chen Z."/>
            <person name="Dunbar C."/>
            <person name="Freedman E."/>
            <person name="Gearin G."/>
            <person name="Gellesch M."/>
            <person name="Goldberg J."/>
            <person name="Griggs A."/>
            <person name="Gujja S."/>
            <person name="Heiman D."/>
            <person name="Howarth C."/>
            <person name="Larson L."/>
            <person name="Lui A."/>
            <person name="MacDonald P.J.P."/>
            <person name="Montmayeur A."/>
            <person name="Murphy C."/>
            <person name="Neiman D."/>
            <person name="Pearson M."/>
            <person name="Priest M."/>
            <person name="Roberts A."/>
            <person name="Saif S."/>
            <person name="Shea T."/>
            <person name="Shenoy N."/>
            <person name="Sisk P."/>
            <person name="Stolte C."/>
            <person name="Sykes S."/>
            <person name="Wortman J."/>
            <person name="Nusbaum C."/>
            <person name="Birren B."/>
        </authorList>
    </citation>
    <scope>NUCLEOTIDE SEQUENCE [LARGE SCALE GENOMIC DNA]</scope>
    <source>
        <strain evidence="4 5">WAL-18680</strain>
    </source>
</reference>
<dbReference type="HOGENOM" id="CLU_069356_45_0_9"/>
<proteinExistence type="predicted"/>